<dbReference type="PROSITE" id="PS50222">
    <property type="entry name" value="EF_HAND_2"/>
    <property type="match status" value="3"/>
</dbReference>
<proteinExistence type="predicted"/>
<dbReference type="CDD" id="cd00051">
    <property type="entry name" value="EFh"/>
    <property type="match status" value="1"/>
</dbReference>
<feature type="chain" id="PRO_5046289166" evidence="2">
    <location>
        <begin position="22"/>
        <end position="192"/>
    </location>
</feature>
<feature type="compositionally biased region" description="Low complexity" evidence="1">
    <location>
        <begin position="182"/>
        <end position="192"/>
    </location>
</feature>
<accession>A0ABY5MU81</accession>
<feature type="domain" description="EF-hand" evidence="3">
    <location>
        <begin position="154"/>
        <end position="189"/>
    </location>
</feature>
<protein>
    <submittedName>
        <fullName evidence="4">EF-hand domain-containing protein</fullName>
    </submittedName>
</protein>
<feature type="domain" description="EF-hand" evidence="3">
    <location>
        <begin position="39"/>
        <end position="73"/>
    </location>
</feature>
<organism evidence="4 5">
    <name type="scientific">Sphingomonas glaciei</name>
    <dbReference type="NCBI Taxonomy" id="2938948"/>
    <lineage>
        <taxon>Bacteria</taxon>
        <taxon>Pseudomonadati</taxon>
        <taxon>Pseudomonadota</taxon>
        <taxon>Alphaproteobacteria</taxon>
        <taxon>Sphingomonadales</taxon>
        <taxon>Sphingomonadaceae</taxon>
        <taxon>Sphingomonas</taxon>
    </lineage>
</organism>
<evidence type="ECO:0000313" key="4">
    <source>
        <dbReference type="EMBL" id="UUR07529.1"/>
    </source>
</evidence>
<evidence type="ECO:0000256" key="2">
    <source>
        <dbReference type="SAM" id="SignalP"/>
    </source>
</evidence>
<reference evidence="4 5" key="1">
    <citation type="submission" date="2022-05" db="EMBL/GenBank/DDBJ databases">
        <title>S8-45 Sphingomonas ultraviolaceadurans.</title>
        <authorList>
            <person name="Liu Y."/>
        </authorList>
    </citation>
    <scope>NUCLEOTIDE SEQUENCE [LARGE SCALE GENOMIC DNA]</scope>
    <source>
        <strain evidence="4 5">S8-45</strain>
    </source>
</reference>
<feature type="domain" description="EF-hand" evidence="3">
    <location>
        <begin position="79"/>
        <end position="114"/>
    </location>
</feature>
<dbReference type="InterPro" id="IPR018247">
    <property type="entry name" value="EF_Hand_1_Ca_BS"/>
</dbReference>
<feature type="compositionally biased region" description="Basic and acidic residues" evidence="1">
    <location>
        <begin position="170"/>
        <end position="181"/>
    </location>
</feature>
<gene>
    <name evidence="4" type="ORF">M1K48_11365</name>
</gene>
<evidence type="ECO:0000259" key="3">
    <source>
        <dbReference type="PROSITE" id="PS50222"/>
    </source>
</evidence>
<sequence length="192" mass="21384">MTKILLGAGLLLAATAAGAQAAPLAAQPSARDGIQTRAEVVQRARTMFARVDTNRDGFITQAERQAVRGQMRQRMTRAADPARRAEMFARLDTNRDNMISRDEWTRAEALRGQRGAEGRRGGMGGQRMAMRGRMGGAMLRMADTNRDQRISLAEAETAALQRFDRVDLNRDGRVTREERQQARQQRGAMQRG</sequence>
<dbReference type="PANTHER" id="PTHR10827:SF85">
    <property type="entry name" value="CALCIUM-BINDING PROTEIN"/>
    <property type="match status" value="1"/>
</dbReference>
<keyword evidence="5" id="KW-1185">Reference proteome</keyword>
<dbReference type="SUPFAM" id="SSF47473">
    <property type="entry name" value="EF-hand"/>
    <property type="match status" value="1"/>
</dbReference>
<dbReference type="Pfam" id="PF13499">
    <property type="entry name" value="EF-hand_7"/>
    <property type="match status" value="1"/>
</dbReference>
<dbReference type="InterPro" id="IPR011992">
    <property type="entry name" value="EF-hand-dom_pair"/>
</dbReference>
<keyword evidence="2" id="KW-0732">Signal</keyword>
<dbReference type="EMBL" id="CP097253">
    <property type="protein sequence ID" value="UUR07529.1"/>
    <property type="molecule type" value="Genomic_DNA"/>
</dbReference>
<name>A0ABY5MU81_9SPHN</name>
<feature type="region of interest" description="Disordered" evidence="1">
    <location>
        <begin position="170"/>
        <end position="192"/>
    </location>
</feature>
<dbReference type="PANTHER" id="PTHR10827">
    <property type="entry name" value="RETICULOCALBIN"/>
    <property type="match status" value="1"/>
</dbReference>
<dbReference type="InterPro" id="IPR002048">
    <property type="entry name" value="EF_hand_dom"/>
</dbReference>
<dbReference type="PROSITE" id="PS00018">
    <property type="entry name" value="EF_HAND_1"/>
    <property type="match status" value="1"/>
</dbReference>
<dbReference type="Gene3D" id="1.10.238.10">
    <property type="entry name" value="EF-hand"/>
    <property type="match status" value="2"/>
</dbReference>
<dbReference type="Proteomes" id="UP000831921">
    <property type="component" value="Chromosome"/>
</dbReference>
<feature type="signal peptide" evidence="2">
    <location>
        <begin position="1"/>
        <end position="21"/>
    </location>
</feature>
<dbReference type="RefSeq" id="WP_249503316.1">
    <property type="nucleotide sequence ID" value="NZ_CP097253.1"/>
</dbReference>
<dbReference type="Pfam" id="PF13202">
    <property type="entry name" value="EF-hand_5"/>
    <property type="match status" value="1"/>
</dbReference>
<evidence type="ECO:0000313" key="5">
    <source>
        <dbReference type="Proteomes" id="UP000831921"/>
    </source>
</evidence>
<evidence type="ECO:0000256" key="1">
    <source>
        <dbReference type="SAM" id="MobiDB-lite"/>
    </source>
</evidence>